<organism evidence="11 12">
    <name type="scientific">Stigmatella aurantiaca</name>
    <dbReference type="NCBI Taxonomy" id="41"/>
    <lineage>
        <taxon>Bacteria</taxon>
        <taxon>Pseudomonadati</taxon>
        <taxon>Myxococcota</taxon>
        <taxon>Myxococcia</taxon>
        <taxon>Myxococcales</taxon>
        <taxon>Cystobacterineae</taxon>
        <taxon>Archangiaceae</taxon>
        <taxon>Stigmatella</taxon>
    </lineage>
</organism>
<dbReference type="Pfam" id="PF03167">
    <property type="entry name" value="UDG"/>
    <property type="match status" value="1"/>
</dbReference>
<name>A0A1H8CKZ6_STIAU</name>
<feature type="domain" description="Uracil-DNA glycosylase-like" evidence="10">
    <location>
        <begin position="296"/>
        <end position="456"/>
    </location>
</feature>
<evidence type="ECO:0000256" key="9">
    <source>
        <dbReference type="ARBA" id="ARBA00023204"/>
    </source>
</evidence>
<dbReference type="PANTHER" id="PTHR33693:SF9">
    <property type="entry name" value="TYPE-4 URACIL-DNA GLYCOSYLASE"/>
    <property type="match status" value="1"/>
</dbReference>
<keyword evidence="6" id="KW-0378">Hydrolase</keyword>
<gene>
    <name evidence="11" type="ORF">SAMN05444354_12684</name>
</gene>
<dbReference type="RefSeq" id="WP_075010598.1">
    <property type="nucleotide sequence ID" value="NZ_FOAP01000026.1"/>
</dbReference>
<dbReference type="NCBIfam" id="TIGR03915">
    <property type="entry name" value="SAM_7_link_chp"/>
    <property type="match status" value="1"/>
</dbReference>
<dbReference type="InterPro" id="IPR036895">
    <property type="entry name" value="Uracil-DNA_glycosylase-like_sf"/>
</dbReference>
<keyword evidence="12" id="KW-1185">Reference proteome</keyword>
<evidence type="ECO:0000256" key="6">
    <source>
        <dbReference type="ARBA" id="ARBA00022801"/>
    </source>
</evidence>
<dbReference type="EMBL" id="FOAP01000026">
    <property type="protein sequence ID" value="SEM94757.1"/>
    <property type="molecule type" value="Genomic_DNA"/>
</dbReference>
<dbReference type="Pfam" id="PF13566">
    <property type="entry name" value="DUF4130"/>
    <property type="match status" value="1"/>
</dbReference>
<dbReference type="InterPro" id="IPR051536">
    <property type="entry name" value="UDG_Type-4/5"/>
</dbReference>
<dbReference type="CDD" id="cd10030">
    <property type="entry name" value="UDG-F4_TTUDGA_SPO1dp_like"/>
    <property type="match status" value="1"/>
</dbReference>
<evidence type="ECO:0000313" key="12">
    <source>
        <dbReference type="Proteomes" id="UP000182719"/>
    </source>
</evidence>
<dbReference type="GO" id="GO:0051539">
    <property type="term" value="F:4 iron, 4 sulfur cluster binding"/>
    <property type="evidence" value="ECO:0007669"/>
    <property type="project" value="UniProtKB-KW"/>
</dbReference>
<dbReference type="OrthoDB" id="5290748at2"/>
<dbReference type="InterPro" id="IPR005273">
    <property type="entry name" value="Ura-DNA_glyco_family4"/>
</dbReference>
<keyword evidence="8" id="KW-0411">Iron-sulfur</keyword>
<keyword evidence="4" id="KW-0479">Metal-binding</keyword>
<keyword evidence="5" id="KW-0227">DNA damage</keyword>
<dbReference type="GO" id="GO:0046872">
    <property type="term" value="F:metal ion binding"/>
    <property type="evidence" value="ECO:0007669"/>
    <property type="project" value="UniProtKB-KW"/>
</dbReference>
<keyword evidence="9" id="KW-0234">DNA repair</keyword>
<evidence type="ECO:0000313" key="11">
    <source>
        <dbReference type="EMBL" id="SEM94757.1"/>
    </source>
</evidence>
<evidence type="ECO:0000256" key="7">
    <source>
        <dbReference type="ARBA" id="ARBA00023004"/>
    </source>
</evidence>
<proteinExistence type="inferred from homology"/>
<dbReference type="PANTHER" id="PTHR33693">
    <property type="entry name" value="TYPE-5 URACIL-DNA GLYCOSYLASE"/>
    <property type="match status" value="1"/>
</dbReference>
<dbReference type="SMART" id="SM00986">
    <property type="entry name" value="UDG"/>
    <property type="match status" value="1"/>
</dbReference>
<keyword evidence="3" id="KW-0004">4Fe-4S</keyword>
<dbReference type="InterPro" id="IPR023875">
    <property type="entry name" value="DNA_repair_put"/>
</dbReference>
<dbReference type="SUPFAM" id="SSF52141">
    <property type="entry name" value="Uracil-DNA glycosylase-like"/>
    <property type="match status" value="1"/>
</dbReference>
<reference evidence="12" key="1">
    <citation type="submission" date="2016-10" db="EMBL/GenBank/DDBJ databases">
        <authorList>
            <person name="Varghese N."/>
            <person name="Submissions S."/>
        </authorList>
    </citation>
    <scope>NUCLEOTIDE SEQUENCE [LARGE SCALE GENOMIC DNA]</scope>
    <source>
        <strain evidence="12">DSM 17044</strain>
    </source>
</reference>
<dbReference type="GO" id="GO:0006281">
    <property type="term" value="P:DNA repair"/>
    <property type="evidence" value="ECO:0007669"/>
    <property type="project" value="UniProtKB-KW"/>
</dbReference>
<dbReference type="InterPro" id="IPR005122">
    <property type="entry name" value="Uracil-DNA_glycosylase-like"/>
</dbReference>
<dbReference type="Gene3D" id="3.40.470.10">
    <property type="entry name" value="Uracil-DNA glycosylase-like domain"/>
    <property type="match status" value="1"/>
</dbReference>
<comment type="similarity">
    <text evidence="1">Belongs to the uracil-DNA glycosylase (UDG) superfamily. Type 4 (UDGa) family.</text>
</comment>
<protein>
    <recommendedName>
        <fullName evidence="2">Type-4 uracil-DNA glycosylase</fullName>
    </recommendedName>
</protein>
<keyword evidence="7" id="KW-0408">Iron</keyword>
<evidence type="ECO:0000259" key="10">
    <source>
        <dbReference type="SMART" id="SM00986"/>
    </source>
</evidence>
<evidence type="ECO:0000256" key="1">
    <source>
        <dbReference type="ARBA" id="ARBA00006521"/>
    </source>
</evidence>
<accession>A0A1H8CKZ6</accession>
<evidence type="ECO:0000256" key="8">
    <source>
        <dbReference type="ARBA" id="ARBA00023014"/>
    </source>
</evidence>
<evidence type="ECO:0000256" key="2">
    <source>
        <dbReference type="ARBA" id="ARBA00019403"/>
    </source>
</evidence>
<dbReference type="SMART" id="SM00987">
    <property type="entry name" value="UreE_C"/>
    <property type="match status" value="1"/>
</dbReference>
<dbReference type="GO" id="GO:0097506">
    <property type="term" value="F:deaminated base DNA N-glycosylase activity"/>
    <property type="evidence" value="ECO:0007669"/>
    <property type="project" value="UniProtKB-ARBA"/>
</dbReference>
<sequence length="473" mass="53064">MRVEVGGDLESFRAAARGLLARGILPEQVHFTDEQGRQGSLLAPEAVPVSAPGTGLTVPPAFLELAERVACHRSPERWSLLYRVLWRLTHGERKLLEVESDPDVYPVLMLSKAVQRDAHKMKAFVRFRRVEREGEEYFIAWHRPEHLIVRYVAPFFARRFPSMRWSILTPEASVSWDLERLTFGPGVPRSEAPEADVLEEMWGTYYASVFNPARLNVRAMRAEMPKKHWATLPEARLIPELVRQAPVRTERMVQPRIEVSAASLFLPGQRDLASLAQAAQGCRACPLHERATHTVFGEGPVGARLMLVGEQPGDTEDREGKPFIGPAGQLLDEVLAGVGLKREELYVTNAVKHFGWTGDEKQRLHAKPGRREVLACKAWLDAEVAQVKPKMIVCLGATAAQSFLGPGFRINLSRGQIFETPWAKAWMATYHPSALLRMPDERARAQARVHFEEDLRKAAATVRGLVEGRAHAE</sequence>
<evidence type="ECO:0000256" key="4">
    <source>
        <dbReference type="ARBA" id="ARBA00022723"/>
    </source>
</evidence>
<dbReference type="AlphaFoldDB" id="A0A1H8CKZ6"/>
<evidence type="ECO:0000256" key="5">
    <source>
        <dbReference type="ARBA" id="ARBA00022763"/>
    </source>
</evidence>
<dbReference type="NCBIfam" id="TIGR00758">
    <property type="entry name" value="UDG_fam4"/>
    <property type="match status" value="1"/>
</dbReference>
<dbReference type="NCBIfam" id="TIGR03914">
    <property type="entry name" value="UDG_fam_dom"/>
    <property type="match status" value="1"/>
</dbReference>
<evidence type="ECO:0000256" key="3">
    <source>
        <dbReference type="ARBA" id="ARBA00022485"/>
    </source>
</evidence>
<dbReference type="Proteomes" id="UP000182719">
    <property type="component" value="Unassembled WGS sequence"/>
</dbReference>
<dbReference type="InterPro" id="IPR025404">
    <property type="entry name" value="DUF4130"/>
</dbReference>